<dbReference type="PROSITE" id="PS50929">
    <property type="entry name" value="ABC_TM1F"/>
    <property type="match status" value="1"/>
</dbReference>
<comment type="subcellular location">
    <subcellularLocation>
        <location evidence="1">Vacuole membrane</location>
        <topology evidence="1">Multi-pass membrane protein</topology>
    </subcellularLocation>
</comment>
<keyword evidence="2" id="KW-0813">Transport</keyword>
<feature type="transmembrane region" description="Helical" evidence="9">
    <location>
        <begin position="288"/>
        <end position="309"/>
    </location>
</feature>
<keyword evidence="8 9" id="KW-0472">Membrane</keyword>
<dbReference type="CDD" id="cd03250">
    <property type="entry name" value="ABCC_MRP_domain1"/>
    <property type="match status" value="1"/>
</dbReference>
<proteinExistence type="evidence at transcript level"/>
<evidence type="ECO:0000313" key="12">
    <source>
        <dbReference type="EMBL" id="JAA57887.1"/>
    </source>
</evidence>
<keyword evidence="6" id="KW-0067">ATP-binding</keyword>
<feature type="transmembrane region" description="Helical" evidence="9">
    <location>
        <begin position="6"/>
        <end position="26"/>
    </location>
</feature>
<evidence type="ECO:0000256" key="2">
    <source>
        <dbReference type="ARBA" id="ARBA00022448"/>
    </source>
</evidence>
<name>L7M1Y2_RHIPC</name>
<accession>L7M1Y2</accession>
<dbReference type="EMBL" id="GACK01007147">
    <property type="protein sequence ID" value="JAA57887.1"/>
    <property type="molecule type" value="mRNA"/>
</dbReference>
<dbReference type="Gene3D" id="1.20.1560.10">
    <property type="entry name" value="ABC transporter type 1, transmembrane domain"/>
    <property type="match status" value="1"/>
</dbReference>
<dbReference type="SUPFAM" id="SSF52540">
    <property type="entry name" value="P-loop containing nucleoside triphosphate hydrolases"/>
    <property type="match status" value="1"/>
</dbReference>
<dbReference type="InterPro" id="IPR050173">
    <property type="entry name" value="ABC_transporter_C-like"/>
</dbReference>
<evidence type="ECO:0000256" key="8">
    <source>
        <dbReference type="ARBA" id="ARBA00023136"/>
    </source>
</evidence>
<evidence type="ECO:0000256" key="7">
    <source>
        <dbReference type="ARBA" id="ARBA00022989"/>
    </source>
</evidence>
<dbReference type="GO" id="GO:0005524">
    <property type="term" value="F:ATP binding"/>
    <property type="evidence" value="ECO:0007669"/>
    <property type="project" value="UniProtKB-KW"/>
</dbReference>
<feature type="transmembrane region" description="Helical" evidence="9">
    <location>
        <begin position="135"/>
        <end position="155"/>
    </location>
</feature>
<feature type="transmembrane region" description="Helical" evidence="9">
    <location>
        <begin position="389"/>
        <end position="413"/>
    </location>
</feature>
<dbReference type="InterPro" id="IPR003439">
    <property type="entry name" value="ABC_transporter-like_ATP-bd"/>
</dbReference>
<dbReference type="PANTHER" id="PTHR24223">
    <property type="entry name" value="ATP-BINDING CASSETTE SUB-FAMILY C"/>
    <property type="match status" value="1"/>
</dbReference>
<evidence type="ECO:0000256" key="1">
    <source>
        <dbReference type="ARBA" id="ARBA00004128"/>
    </source>
</evidence>
<dbReference type="InterPro" id="IPR017871">
    <property type="entry name" value="ABC_transporter-like_CS"/>
</dbReference>
<dbReference type="InterPro" id="IPR027417">
    <property type="entry name" value="P-loop_NTPase"/>
</dbReference>
<dbReference type="InterPro" id="IPR036640">
    <property type="entry name" value="ABC1_TM_sf"/>
</dbReference>
<dbReference type="Pfam" id="PF00005">
    <property type="entry name" value="ABC_tran"/>
    <property type="match status" value="1"/>
</dbReference>
<dbReference type="GO" id="GO:0005774">
    <property type="term" value="C:vacuolar membrane"/>
    <property type="evidence" value="ECO:0007669"/>
    <property type="project" value="UniProtKB-SubCell"/>
</dbReference>
<feature type="transmembrane region" description="Helical" evidence="9">
    <location>
        <begin position="71"/>
        <end position="93"/>
    </location>
</feature>
<evidence type="ECO:0000259" key="11">
    <source>
        <dbReference type="PROSITE" id="PS50929"/>
    </source>
</evidence>
<keyword evidence="5" id="KW-0547">Nucleotide-binding</keyword>
<dbReference type="PROSITE" id="PS00211">
    <property type="entry name" value="ABC_TRANSPORTER_1"/>
    <property type="match status" value="1"/>
</dbReference>
<dbReference type="AlphaFoldDB" id="L7M1Y2"/>
<protein>
    <submittedName>
        <fullName evidence="12">Putative multidrug resistance-associated protein/mitoxantrone resistance protein abc superfamily</fullName>
    </submittedName>
</protein>
<organism evidence="12">
    <name type="scientific">Rhipicephalus pulchellus</name>
    <name type="common">Yellow backed tick</name>
    <name type="synonym">Dermacentor pulchellus</name>
    <dbReference type="NCBI Taxonomy" id="72859"/>
    <lineage>
        <taxon>Eukaryota</taxon>
        <taxon>Metazoa</taxon>
        <taxon>Ecdysozoa</taxon>
        <taxon>Arthropoda</taxon>
        <taxon>Chelicerata</taxon>
        <taxon>Arachnida</taxon>
        <taxon>Acari</taxon>
        <taxon>Parasitiformes</taxon>
        <taxon>Ixodida</taxon>
        <taxon>Ixodoidea</taxon>
        <taxon>Ixodidae</taxon>
        <taxon>Rhipicephalinae</taxon>
        <taxon>Rhipicephalus</taxon>
        <taxon>Rhipicephalus</taxon>
    </lineage>
</organism>
<reference evidence="12" key="1">
    <citation type="submission" date="2012-11" db="EMBL/GenBank/DDBJ databases">
        <authorList>
            <person name="Lucero-Rivera Y.E."/>
            <person name="Tovar-Ramirez D."/>
        </authorList>
    </citation>
    <scope>NUCLEOTIDE SEQUENCE</scope>
    <source>
        <tissue evidence="12">Salivary gland</tissue>
    </source>
</reference>
<evidence type="ECO:0000256" key="6">
    <source>
        <dbReference type="ARBA" id="ARBA00022840"/>
    </source>
</evidence>
<dbReference type="Gene3D" id="3.40.50.300">
    <property type="entry name" value="P-loop containing nucleotide triphosphate hydrolases"/>
    <property type="match status" value="1"/>
</dbReference>
<evidence type="ECO:0000259" key="10">
    <source>
        <dbReference type="PROSITE" id="PS50893"/>
    </source>
</evidence>
<dbReference type="PANTHER" id="PTHR24223:SF443">
    <property type="entry name" value="MULTIDRUG-RESISTANCE LIKE PROTEIN 1, ISOFORM I"/>
    <property type="match status" value="1"/>
</dbReference>
<evidence type="ECO:0000256" key="9">
    <source>
        <dbReference type="SAM" id="Phobius"/>
    </source>
</evidence>
<dbReference type="GO" id="GO:0140359">
    <property type="term" value="F:ABC-type transporter activity"/>
    <property type="evidence" value="ECO:0007669"/>
    <property type="project" value="InterPro"/>
</dbReference>
<feature type="domain" description="ABC transporter" evidence="10">
    <location>
        <begin position="570"/>
        <end position="794"/>
    </location>
</feature>
<keyword evidence="4" id="KW-0677">Repeat</keyword>
<feature type="domain" description="ABC transmembrane type-1" evidence="11">
    <location>
        <begin position="291"/>
        <end position="534"/>
    </location>
</feature>
<dbReference type="SUPFAM" id="SSF90123">
    <property type="entry name" value="ABC transporter transmembrane region"/>
    <property type="match status" value="1"/>
</dbReference>
<dbReference type="FunFam" id="3.40.50.300:FF:000997">
    <property type="entry name" value="Multidrug resistance-associated protein 1"/>
    <property type="match status" value="1"/>
</dbReference>
<keyword evidence="3 9" id="KW-0812">Transmembrane</keyword>
<dbReference type="SMART" id="SM00382">
    <property type="entry name" value="AAA"/>
    <property type="match status" value="1"/>
</dbReference>
<feature type="transmembrane region" description="Helical" evidence="9">
    <location>
        <begin position="249"/>
        <end position="268"/>
    </location>
</feature>
<sequence>MICEASVTLKISAAVIFVALGWAELLRRETSASRKIRAATLLDIVHLVLTLASAVAYSLKPCVYLEQEHYICVQTVTDLVMCVILMLLFGLSLQRLLCAQYSSGFIFIILVMVFLASTTDFFAQKLRVIQDHEIVYFSSVATTLHITAFLTFASAGNMVMYALRDSVVTVSSGTKYNLPEEEGAKSPVGVLFVTNMYRSLKTAIVSKTLPINEIPKLSKSMICTPAIQQAFTWSVERQPGKEKNFLRSLFWAVWLDSFWVMVAHLGYYACLTARTIILESLIAGTESLSSVVLLFVATCVGEAVFTCYMNHLCSAFSERFQVLMQGAVFARMLRHSPSTRKANPPGYVMSVFGVDCTTLSFAVTLIPMPAAGLVAMPVIFYMLVRRVGIEAAVACAIWLLLTTAALGFFLARLRAVERVSLKKRDERLKRMLELLNSIRTVKMYAWERNHAKVLEALRADELRCVLKVDIISGVLEAFTGAAGSLLTIIMYATLWLLQPARMLSASESFSSVYLLSLVEAFLNSLPLLMIMTNRMTFAMSRVVRLCCAEESGWEEEEEAPVKMQAGEVILEKCSFARTRECSGSLCLRDISLTVPPGALVGIAGPVGSGKSTLIQAILGELHTVHGTVTVKGTLAYVPQVACVFNMTLRDNVLFGKEYEPLRYQEVLEACALTRDILSLPAGDMTELGEKGYNLSGGQKQRISLARAAYQDSSVYILDDPLSALDANVSTAVFNRLLGRKGLLSNKTRLIVTSQERLLEHMDYVFFMCGKTGAVLTKPAGLYRNGATRSMHNVMNSASVTGCDGKRDQDSREDILKGKLVQEENTVPIKVSSVRE</sequence>
<keyword evidence="7 9" id="KW-1133">Transmembrane helix</keyword>
<evidence type="ECO:0000256" key="5">
    <source>
        <dbReference type="ARBA" id="ARBA00022741"/>
    </source>
</evidence>
<feature type="transmembrane region" description="Helical" evidence="9">
    <location>
        <begin position="38"/>
        <end position="59"/>
    </location>
</feature>
<feature type="transmembrane region" description="Helical" evidence="9">
    <location>
        <begin position="509"/>
        <end position="531"/>
    </location>
</feature>
<feature type="transmembrane region" description="Helical" evidence="9">
    <location>
        <begin position="105"/>
        <end position="123"/>
    </location>
</feature>
<dbReference type="InterPro" id="IPR003593">
    <property type="entry name" value="AAA+_ATPase"/>
</dbReference>
<feature type="transmembrane region" description="Helical" evidence="9">
    <location>
        <begin position="359"/>
        <end position="383"/>
    </location>
</feature>
<feature type="transmembrane region" description="Helical" evidence="9">
    <location>
        <begin position="477"/>
        <end position="497"/>
    </location>
</feature>
<evidence type="ECO:0000256" key="3">
    <source>
        <dbReference type="ARBA" id="ARBA00022692"/>
    </source>
</evidence>
<reference evidence="12" key="2">
    <citation type="journal article" date="2015" name="J. Proteomics">
        <title>Sexual differences in the sialomes of the zebra tick, Rhipicephalus pulchellus.</title>
        <authorList>
            <person name="Tan A.W."/>
            <person name="Francischetti I.M."/>
            <person name="Slovak M."/>
            <person name="Kini R.M."/>
            <person name="Ribeiro J.M."/>
        </authorList>
    </citation>
    <scope>NUCLEOTIDE SEQUENCE</scope>
    <source>
        <tissue evidence="12">Salivary gland</tissue>
    </source>
</reference>
<dbReference type="Pfam" id="PF00664">
    <property type="entry name" value="ABC_membrane"/>
    <property type="match status" value="1"/>
</dbReference>
<evidence type="ECO:0000256" key="4">
    <source>
        <dbReference type="ARBA" id="ARBA00022737"/>
    </source>
</evidence>
<dbReference type="GO" id="GO:0016887">
    <property type="term" value="F:ATP hydrolysis activity"/>
    <property type="evidence" value="ECO:0007669"/>
    <property type="project" value="InterPro"/>
</dbReference>
<dbReference type="InterPro" id="IPR011527">
    <property type="entry name" value="ABC1_TM_dom"/>
</dbReference>
<dbReference type="PROSITE" id="PS50893">
    <property type="entry name" value="ABC_TRANSPORTER_2"/>
    <property type="match status" value="1"/>
</dbReference>